<dbReference type="CDD" id="cd06170">
    <property type="entry name" value="LuxR_C_like"/>
    <property type="match status" value="1"/>
</dbReference>
<evidence type="ECO:0000256" key="3">
    <source>
        <dbReference type="ARBA" id="ARBA00023163"/>
    </source>
</evidence>
<dbReference type="Gene3D" id="1.25.40.10">
    <property type="entry name" value="Tetratricopeptide repeat domain"/>
    <property type="match status" value="1"/>
</dbReference>
<dbReference type="PROSITE" id="PS50043">
    <property type="entry name" value="HTH_LUXR_2"/>
    <property type="match status" value="1"/>
</dbReference>
<dbReference type="InterPro" id="IPR016032">
    <property type="entry name" value="Sig_transdc_resp-reg_C-effctor"/>
</dbReference>
<keyword evidence="6" id="KW-1185">Reference proteome</keyword>
<evidence type="ECO:0000313" key="5">
    <source>
        <dbReference type="EMBL" id="CAD6547371.1"/>
    </source>
</evidence>
<dbReference type="InterPro" id="IPR011990">
    <property type="entry name" value="TPR-like_helical_dom_sf"/>
</dbReference>
<dbReference type="SMART" id="SM00421">
    <property type="entry name" value="HTH_LUXR"/>
    <property type="match status" value="1"/>
</dbReference>
<comment type="caution">
    <text evidence="5">The sequence shown here is derived from an EMBL/GenBank/DDBJ whole genome shotgun (WGS) entry which is preliminary data.</text>
</comment>
<dbReference type="Pfam" id="PF00196">
    <property type="entry name" value="GerE"/>
    <property type="match status" value="1"/>
</dbReference>
<dbReference type="Pfam" id="PF25873">
    <property type="entry name" value="WHD_MalT"/>
    <property type="match status" value="1"/>
</dbReference>
<organism evidence="5 6">
    <name type="scientific">Paraburkholderia hiiakae</name>
    <dbReference type="NCBI Taxonomy" id="1081782"/>
    <lineage>
        <taxon>Bacteria</taxon>
        <taxon>Pseudomonadati</taxon>
        <taxon>Pseudomonadota</taxon>
        <taxon>Betaproteobacteria</taxon>
        <taxon>Burkholderiales</taxon>
        <taxon>Burkholderiaceae</taxon>
        <taxon>Paraburkholderia</taxon>
    </lineage>
</organism>
<evidence type="ECO:0000256" key="2">
    <source>
        <dbReference type="ARBA" id="ARBA00023125"/>
    </source>
</evidence>
<accession>A0ABM8NWY1</accession>
<dbReference type="Pfam" id="PF13191">
    <property type="entry name" value="AAA_16"/>
    <property type="match status" value="1"/>
</dbReference>
<keyword evidence="2" id="KW-0238">DNA-binding</keyword>
<sequence length="940" mass="103274">MPQRWPDSPSVAAGAASRVMAPRSKTRVVARERVVGQLIEARRKRCIVLQGPAGCGKTTTLLAWREALLPLGFDLAWLTLAPEDDDLSSFVDGLVASLAQVDPAICREAAILGGRGADDEAVERTVIALVRAIASRSCDLALVIDDLDHVTNARSHRALQWLIDYAPQNLHLVLVSRGNVPVSLGRLRDQDLMLELNMRDLRFTFAESAQYLHAQLGEVSERDARAMHELTDGWVAGLQLFAIQLKRRRTTAGAADVTASLASTHLHDARAFGEYFEGAVLSRLSASEVELLVRTSVCARLCSSLCVALVGDEQPANEVLALLARLETDNLFIAQIERVGNETWYRLNPLFRETLLERLRTRSEALQRAVHHAAWCWFRDHGLPEEAVRHALHAGESAAAADLVLAVARDLQISGDLRKLVSLMHLLPHAEIETRVELRLWRLQLELYARDFEACATTLARLEADIPEENAHARYRLTLLRAAVDVQRDDADSVAARLPQILAAPADATSMSIGARNNLLSWLYMRLGEYDEARAFQTDATRPLLAGSPLMGTSAGVLNGRCMAGFSHALEGQFLQVERISRDVLAEADERGSSAAEPACLAAAQLGEALYEFNDIAGARRLLEDRVDVLERVSIPDSVVRVLTVLAAAHWAEGHRLDAFAYLERLEEYASRHGLPRLLAHSLAAQVLQHLQCGQFDDAEGQLARLDTIAARLRPTRPHAWYDVHALAQRSHVNWCIAHEDFEGAALRLPALIALCGERGWQHRVVQLRMQAALVDQRRKRADAARENALMGLRLGHRLGLVRSVLDAGPDIVTFAEQVVRGMPGVSADQNPQENGGDPVLAFYVDRLRAAQESTAALVSTTNETALARGAAPNVAETLSERETKVVSLLAQALPNKKIARTLGISPETVKWHLKNIYGKLGVSSRDEAVARVRDLGIDT</sequence>
<dbReference type="EMBL" id="CAJHCQ010000012">
    <property type="protein sequence ID" value="CAD6547371.1"/>
    <property type="molecule type" value="Genomic_DNA"/>
</dbReference>
<keyword evidence="1" id="KW-0805">Transcription regulation</keyword>
<dbReference type="PANTHER" id="PTHR44688:SF16">
    <property type="entry name" value="DNA-BINDING TRANSCRIPTIONAL ACTIVATOR DEVR_DOSR"/>
    <property type="match status" value="1"/>
</dbReference>
<dbReference type="InterPro" id="IPR041664">
    <property type="entry name" value="AAA_16"/>
</dbReference>
<name>A0ABM8NWY1_9BURK</name>
<reference evidence="5 6" key="1">
    <citation type="submission" date="2020-10" db="EMBL/GenBank/DDBJ databases">
        <authorList>
            <person name="Peeters C."/>
        </authorList>
    </citation>
    <scope>NUCLEOTIDE SEQUENCE [LARGE SCALE GENOMIC DNA]</scope>
    <source>
        <strain evidence="5 6">LMG 27952</strain>
    </source>
</reference>
<evidence type="ECO:0000259" key="4">
    <source>
        <dbReference type="PROSITE" id="PS50043"/>
    </source>
</evidence>
<dbReference type="InterPro" id="IPR036388">
    <property type="entry name" value="WH-like_DNA-bd_sf"/>
</dbReference>
<dbReference type="Proteomes" id="UP000656319">
    <property type="component" value="Unassembled WGS sequence"/>
</dbReference>
<gene>
    <name evidence="5" type="primary">malT_5</name>
    <name evidence="5" type="ORF">LMG27952_04563</name>
</gene>
<evidence type="ECO:0000313" key="6">
    <source>
        <dbReference type="Proteomes" id="UP000656319"/>
    </source>
</evidence>
<dbReference type="SUPFAM" id="SSF46894">
    <property type="entry name" value="C-terminal effector domain of the bipartite response regulators"/>
    <property type="match status" value="1"/>
</dbReference>
<dbReference type="Gene3D" id="3.40.50.300">
    <property type="entry name" value="P-loop containing nucleotide triphosphate hydrolases"/>
    <property type="match status" value="1"/>
</dbReference>
<dbReference type="Gene3D" id="1.10.10.10">
    <property type="entry name" value="Winged helix-like DNA-binding domain superfamily/Winged helix DNA-binding domain"/>
    <property type="match status" value="1"/>
</dbReference>
<dbReference type="PRINTS" id="PR00038">
    <property type="entry name" value="HTHLUXR"/>
</dbReference>
<dbReference type="RefSeq" id="WP_201698169.1">
    <property type="nucleotide sequence ID" value="NZ_CAJHCQ010000012.1"/>
</dbReference>
<dbReference type="SUPFAM" id="SSF52540">
    <property type="entry name" value="P-loop containing nucleoside triphosphate hydrolases"/>
    <property type="match status" value="1"/>
</dbReference>
<dbReference type="PANTHER" id="PTHR44688">
    <property type="entry name" value="DNA-BINDING TRANSCRIPTIONAL ACTIVATOR DEVR_DOSR"/>
    <property type="match status" value="1"/>
</dbReference>
<protein>
    <submittedName>
        <fullName evidence="5">HTH-type transcriptional regulator MalT</fullName>
    </submittedName>
</protein>
<feature type="domain" description="HTH luxR-type" evidence="4">
    <location>
        <begin position="872"/>
        <end position="937"/>
    </location>
</feature>
<evidence type="ECO:0000256" key="1">
    <source>
        <dbReference type="ARBA" id="ARBA00023015"/>
    </source>
</evidence>
<dbReference type="SUPFAM" id="SSF48452">
    <property type="entry name" value="TPR-like"/>
    <property type="match status" value="1"/>
</dbReference>
<dbReference type="InterPro" id="IPR000792">
    <property type="entry name" value="Tscrpt_reg_LuxR_C"/>
</dbReference>
<dbReference type="InterPro" id="IPR027417">
    <property type="entry name" value="P-loop_NTPase"/>
</dbReference>
<keyword evidence="3" id="KW-0804">Transcription</keyword>
<proteinExistence type="predicted"/>
<dbReference type="InterPro" id="IPR059106">
    <property type="entry name" value="WHD_MalT"/>
</dbReference>